<dbReference type="AlphaFoldDB" id="A0A1G7T1A7"/>
<gene>
    <name evidence="7" type="ORF">SAMN05216377_110149</name>
</gene>
<evidence type="ECO:0000256" key="2">
    <source>
        <dbReference type="ARBA" id="ARBA00008639"/>
    </source>
</evidence>
<evidence type="ECO:0000256" key="1">
    <source>
        <dbReference type="ARBA" id="ARBA00001933"/>
    </source>
</evidence>
<name>A0A1G7T1A7_PSEOR</name>
<dbReference type="PIRSF" id="PIRSF006278">
    <property type="entry name" value="ACCD_DCysDesulf"/>
    <property type="match status" value="1"/>
</dbReference>
<accession>A0A1G7T1A7</accession>
<organism evidence="7 8">
    <name type="scientific">Pseudonocardia oroxyli</name>
    <dbReference type="NCBI Taxonomy" id="366584"/>
    <lineage>
        <taxon>Bacteria</taxon>
        <taxon>Bacillati</taxon>
        <taxon>Actinomycetota</taxon>
        <taxon>Actinomycetes</taxon>
        <taxon>Pseudonocardiales</taxon>
        <taxon>Pseudonocardiaceae</taxon>
        <taxon>Pseudonocardia</taxon>
    </lineage>
</organism>
<dbReference type="Gene3D" id="3.40.50.1100">
    <property type="match status" value="2"/>
</dbReference>
<dbReference type="PANTHER" id="PTHR43780:SF2">
    <property type="entry name" value="1-AMINOCYCLOPROPANE-1-CARBOXYLATE DEAMINASE-RELATED"/>
    <property type="match status" value="1"/>
</dbReference>
<dbReference type="InterPro" id="IPR036052">
    <property type="entry name" value="TrpB-like_PALP_sf"/>
</dbReference>
<comment type="similarity">
    <text evidence="2">Belongs to the ACC deaminase/D-cysteine desulfhydrase family.</text>
</comment>
<sequence>MTVESHLDELELVVPSPVQEIHDERLERHGVRLLLKRDDLIHPEIPGNKWRKLKYNLKDAEAAGQTKLLTFGGAYSNHIRAVAAAGYYFGFETVGVIRGEEHLPHNPTLAYATTRDMTLAYIDRDRYRIKTSDEVLGPLQERFGEFFLVPEGGSNAAAVRGVAELPAEIDFPYDVLCAPVGTGGTLAGLAYAVPSGVRVLGFSSLKGGAFLADDVRGLQGVAGQVTDNWDLQLDYHFGGFARRPAELREFAQDFEVRHGVDLELTYVAKMLAGIVDMASTRQFPSGSVIVAVVTGPPDA</sequence>
<comment type="cofactor">
    <cofactor evidence="1">
        <name>pyridoxal 5'-phosphate</name>
        <dbReference type="ChEBI" id="CHEBI:597326"/>
    </cofactor>
</comment>
<feature type="modified residue" description="N6-(pyridoxal phosphate)lysine" evidence="5">
    <location>
        <position position="49"/>
    </location>
</feature>
<dbReference type="PANTHER" id="PTHR43780">
    <property type="entry name" value="1-AMINOCYCLOPROPANE-1-CARBOXYLATE DEAMINASE-RELATED"/>
    <property type="match status" value="1"/>
</dbReference>
<dbReference type="EMBL" id="FNBE01000010">
    <property type="protein sequence ID" value="SDG28429.1"/>
    <property type="molecule type" value="Genomic_DNA"/>
</dbReference>
<feature type="active site" description="Nucleophile" evidence="4">
    <location>
        <position position="76"/>
    </location>
</feature>
<dbReference type="Proteomes" id="UP000198967">
    <property type="component" value="Unassembled WGS sequence"/>
</dbReference>
<evidence type="ECO:0000256" key="5">
    <source>
        <dbReference type="PIRSR" id="PIRSR006278-2"/>
    </source>
</evidence>
<dbReference type="GO" id="GO:1901605">
    <property type="term" value="P:alpha-amino acid metabolic process"/>
    <property type="evidence" value="ECO:0007669"/>
    <property type="project" value="UniProtKB-ARBA"/>
</dbReference>
<dbReference type="SUPFAM" id="SSF53686">
    <property type="entry name" value="Tryptophan synthase beta subunit-like PLP-dependent enzymes"/>
    <property type="match status" value="1"/>
</dbReference>
<evidence type="ECO:0000313" key="8">
    <source>
        <dbReference type="Proteomes" id="UP000198967"/>
    </source>
</evidence>
<dbReference type="RefSeq" id="WP_176921369.1">
    <property type="nucleotide sequence ID" value="NZ_FNBE01000010.1"/>
</dbReference>
<proteinExistence type="inferred from homology"/>
<dbReference type="GO" id="GO:0019148">
    <property type="term" value="F:D-cysteine desulfhydrase activity"/>
    <property type="evidence" value="ECO:0007669"/>
    <property type="project" value="TreeGrafter"/>
</dbReference>
<dbReference type="InterPro" id="IPR001926">
    <property type="entry name" value="TrpB-like_PALP"/>
</dbReference>
<feature type="domain" description="Tryptophan synthase beta chain-like PALP" evidence="6">
    <location>
        <begin position="16"/>
        <end position="295"/>
    </location>
</feature>
<evidence type="ECO:0000256" key="3">
    <source>
        <dbReference type="ARBA" id="ARBA00022898"/>
    </source>
</evidence>
<dbReference type="STRING" id="366584.SAMN05216377_110149"/>
<keyword evidence="8" id="KW-1185">Reference proteome</keyword>
<protein>
    <submittedName>
        <fullName evidence="7">1-aminocyclopropane-1-carboxylate deaminase</fullName>
    </submittedName>
</protein>
<evidence type="ECO:0000256" key="4">
    <source>
        <dbReference type="PIRSR" id="PIRSR006278-1"/>
    </source>
</evidence>
<keyword evidence="3 5" id="KW-0663">Pyridoxal phosphate</keyword>
<evidence type="ECO:0000313" key="7">
    <source>
        <dbReference type="EMBL" id="SDG28429.1"/>
    </source>
</evidence>
<reference evidence="7 8" key="1">
    <citation type="submission" date="2016-10" db="EMBL/GenBank/DDBJ databases">
        <authorList>
            <person name="de Groot N.N."/>
        </authorList>
    </citation>
    <scope>NUCLEOTIDE SEQUENCE [LARGE SCALE GENOMIC DNA]</scope>
    <source>
        <strain evidence="7 8">CGMCC 4.3143</strain>
    </source>
</reference>
<dbReference type="InterPro" id="IPR027278">
    <property type="entry name" value="ACCD_DCysDesulf"/>
</dbReference>
<evidence type="ECO:0000259" key="6">
    <source>
        <dbReference type="Pfam" id="PF00291"/>
    </source>
</evidence>
<dbReference type="Pfam" id="PF00291">
    <property type="entry name" value="PALP"/>
    <property type="match status" value="1"/>
</dbReference>